<protein>
    <submittedName>
        <fullName evidence="7">Rieske (2Fe-2S) protein</fullName>
    </submittedName>
</protein>
<dbReference type="EMBL" id="CP108318">
    <property type="protein sequence ID" value="WTW66064.1"/>
    <property type="molecule type" value="Genomic_DNA"/>
</dbReference>
<dbReference type="AlphaFoldDB" id="A0AAU2VHJ3"/>
<dbReference type="Gene3D" id="2.102.10.10">
    <property type="entry name" value="Rieske [2Fe-2S] iron-sulphur domain"/>
    <property type="match status" value="1"/>
</dbReference>
<dbReference type="InterPro" id="IPR017941">
    <property type="entry name" value="Rieske_2Fe-2S"/>
</dbReference>
<dbReference type="InterPro" id="IPR036922">
    <property type="entry name" value="Rieske_2Fe-2S_sf"/>
</dbReference>
<dbReference type="SUPFAM" id="SSF50022">
    <property type="entry name" value="ISP domain"/>
    <property type="match status" value="1"/>
</dbReference>
<dbReference type="CDD" id="cd03467">
    <property type="entry name" value="Rieske"/>
    <property type="match status" value="1"/>
</dbReference>
<dbReference type="GO" id="GO:0051537">
    <property type="term" value="F:2 iron, 2 sulfur cluster binding"/>
    <property type="evidence" value="ECO:0007669"/>
    <property type="project" value="UniProtKB-KW"/>
</dbReference>
<dbReference type="GO" id="GO:0016705">
    <property type="term" value="F:oxidoreductase activity, acting on paired donors, with incorporation or reduction of molecular oxygen"/>
    <property type="evidence" value="ECO:0007669"/>
    <property type="project" value="UniProtKB-ARBA"/>
</dbReference>
<evidence type="ECO:0000259" key="6">
    <source>
        <dbReference type="PROSITE" id="PS51296"/>
    </source>
</evidence>
<evidence type="ECO:0000256" key="4">
    <source>
        <dbReference type="ARBA" id="ARBA00023014"/>
    </source>
</evidence>
<keyword evidence="1" id="KW-0001">2Fe-2S</keyword>
<name>A0AAU2VHJ3_9ACTN</name>
<evidence type="ECO:0000256" key="3">
    <source>
        <dbReference type="ARBA" id="ARBA00023004"/>
    </source>
</evidence>
<keyword evidence="4" id="KW-0411">Iron-sulfur</keyword>
<organism evidence="7">
    <name type="scientific">Streptomyces sp. NBC_00003</name>
    <dbReference type="NCBI Taxonomy" id="2903608"/>
    <lineage>
        <taxon>Bacteria</taxon>
        <taxon>Bacillati</taxon>
        <taxon>Actinomycetota</taxon>
        <taxon>Actinomycetes</taxon>
        <taxon>Kitasatosporales</taxon>
        <taxon>Streptomycetaceae</taxon>
        <taxon>Streptomyces</taxon>
    </lineage>
</organism>
<evidence type="ECO:0000313" key="7">
    <source>
        <dbReference type="EMBL" id="WTW66064.1"/>
    </source>
</evidence>
<keyword evidence="3" id="KW-0408">Iron</keyword>
<dbReference type="Pfam" id="PF00355">
    <property type="entry name" value="Rieske"/>
    <property type="match status" value="1"/>
</dbReference>
<dbReference type="PROSITE" id="PS51296">
    <property type="entry name" value="RIESKE"/>
    <property type="match status" value="1"/>
</dbReference>
<gene>
    <name evidence="7" type="ORF">OG549_38560</name>
</gene>
<evidence type="ECO:0000256" key="2">
    <source>
        <dbReference type="ARBA" id="ARBA00022723"/>
    </source>
</evidence>
<dbReference type="GO" id="GO:0046872">
    <property type="term" value="F:metal ion binding"/>
    <property type="evidence" value="ECO:0007669"/>
    <property type="project" value="UniProtKB-KW"/>
</dbReference>
<keyword evidence="2" id="KW-0479">Metal-binding</keyword>
<evidence type="ECO:0000256" key="1">
    <source>
        <dbReference type="ARBA" id="ARBA00022714"/>
    </source>
</evidence>
<proteinExistence type="predicted"/>
<accession>A0AAU2VHJ3</accession>
<feature type="domain" description="Rieske" evidence="6">
    <location>
        <begin position="135"/>
        <end position="231"/>
    </location>
</feature>
<dbReference type="GO" id="GO:0004497">
    <property type="term" value="F:monooxygenase activity"/>
    <property type="evidence" value="ECO:0007669"/>
    <property type="project" value="UniProtKB-ARBA"/>
</dbReference>
<evidence type="ECO:0000256" key="5">
    <source>
        <dbReference type="SAM" id="MobiDB-lite"/>
    </source>
</evidence>
<sequence>MSSDALWRYVEALLRSRRPRPFRTRPQDQDTEVLRTAITLRAARPGSDVPREEFVNALHARLAREMTEAATPGARPVAERRTGSARRRVVQGAALVAASAVGVVLGRSLDGGTAGPKEQGGSASATLQPNRGEWRTVAAGADLPSGAVRPFETEAVSGFVSREGTRLRAVSGVCTHQGCALVLDRAAQQLNCPCHNSAFAVTGEVLHHQLPIHLRALPRIAVREADGQVQVYLPPPSGVTPPPIQG</sequence>
<feature type="region of interest" description="Disordered" evidence="5">
    <location>
        <begin position="112"/>
        <end position="131"/>
    </location>
</feature>
<reference evidence="7" key="1">
    <citation type="submission" date="2022-10" db="EMBL/GenBank/DDBJ databases">
        <title>The complete genomes of actinobacterial strains from the NBC collection.</title>
        <authorList>
            <person name="Joergensen T.S."/>
            <person name="Alvarez Arevalo M."/>
            <person name="Sterndorff E.B."/>
            <person name="Faurdal D."/>
            <person name="Vuksanovic O."/>
            <person name="Mourched A.-S."/>
            <person name="Charusanti P."/>
            <person name="Shaw S."/>
            <person name="Blin K."/>
            <person name="Weber T."/>
        </authorList>
    </citation>
    <scope>NUCLEOTIDE SEQUENCE</scope>
    <source>
        <strain evidence="7">NBC_00003</strain>
    </source>
</reference>